<dbReference type="Proteomes" id="UP000237822">
    <property type="component" value="Unassembled WGS sequence"/>
</dbReference>
<reference evidence="1 2" key="1">
    <citation type="submission" date="2018-03" db="EMBL/GenBank/DDBJ databases">
        <title>Genomic Encyclopedia of Archaeal and Bacterial Type Strains, Phase II (KMG-II): from individual species to whole genera.</title>
        <authorList>
            <person name="Goeker M."/>
        </authorList>
    </citation>
    <scope>NUCLEOTIDE SEQUENCE [LARGE SCALE GENOMIC DNA]</scope>
    <source>
        <strain evidence="1 2">ATCC BAA-1496</strain>
    </source>
</reference>
<evidence type="ECO:0000313" key="1">
    <source>
        <dbReference type="EMBL" id="PRY54004.1"/>
    </source>
</evidence>
<comment type="caution">
    <text evidence="1">The sequence shown here is derived from an EMBL/GenBank/DDBJ whole genome shotgun (WGS) entry which is preliminary data.</text>
</comment>
<dbReference type="AlphaFoldDB" id="A0A2T0U7W5"/>
<dbReference type="RefSeq" id="WP_106298568.1">
    <property type="nucleotide sequence ID" value="NZ_PVTI01000026.1"/>
</dbReference>
<keyword evidence="2" id="KW-1185">Reference proteome</keyword>
<dbReference type="EMBL" id="PVTI01000026">
    <property type="protein sequence ID" value="PRY54004.1"/>
    <property type="molecule type" value="Genomic_DNA"/>
</dbReference>
<name>A0A2T0U7W5_9MICO</name>
<accession>A0A2T0U7W5</accession>
<organism evidence="1 2">
    <name type="scientific">Knoellia remsis</name>
    <dbReference type="NCBI Taxonomy" id="407159"/>
    <lineage>
        <taxon>Bacteria</taxon>
        <taxon>Bacillati</taxon>
        <taxon>Actinomycetota</taxon>
        <taxon>Actinomycetes</taxon>
        <taxon>Micrococcales</taxon>
        <taxon>Intrasporangiaceae</taxon>
        <taxon>Knoellia</taxon>
    </lineage>
</organism>
<sequence length="131" mass="13387">MDITILHRINADIAASLTEASRGDLDRPTAAGGSVLEVLEGFAAEQRRVLGVLEVAAPDGDASVGDALLGGVSQNGEDFGDLLAADVRARARLVEVALAEASGSAAASLHAEHTMAAIEACRQLERALGLD</sequence>
<evidence type="ECO:0000313" key="2">
    <source>
        <dbReference type="Proteomes" id="UP000237822"/>
    </source>
</evidence>
<proteinExistence type="predicted"/>
<protein>
    <submittedName>
        <fullName evidence="1">Uncharacterized protein</fullName>
    </submittedName>
</protein>
<gene>
    <name evidence="1" type="ORF">BCF74_12618</name>
</gene>